<evidence type="ECO:0000313" key="2">
    <source>
        <dbReference type="EMBL" id="KAF2870072.1"/>
    </source>
</evidence>
<name>A0A7C8I7D1_9PLEO</name>
<keyword evidence="3" id="KW-1185">Reference proteome</keyword>
<dbReference type="EMBL" id="JAADJZ010000014">
    <property type="protein sequence ID" value="KAF2870072.1"/>
    <property type="molecule type" value="Genomic_DNA"/>
</dbReference>
<comment type="caution">
    <text evidence="2">The sequence shown here is derived from an EMBL/GenBank/DDBJ whole genome shotgun (WGS) entry which is preliminary data.</text>
</comment>
<evidence type="ECO:0000256" key="1">
    <source>
        <dbReference type="SAM" id="Phobius"/>
    </source>
</evidence>
<feature type="transmembrane region" description="Helical" evidence="1">
    <location>
        <begin position="29"/>
        <end position="52"/>
    </location>
</feature>
<accession>A0A7C8I7D1</accession>
<keyword evidence="1" id="KW-0472">Membrane</keyword>
<keyword evidence="1" id="KW-0812">Transmembrane</keyword>
<reference evidence="2 3" key="1">
    <citation type="submission" date="2020-01" db="EMBL/GenBank/DDBJ databases">
        <authorList>
            <consortium name="DOE Joint Genome Institute"/>
            <person name="Haridas S."/>
            <person name="Albert R."/>
            <person name="Binder M."/>
            <person name="Bloem J."/>
            <person name="Labutti K."/>
            <person name="Salamov A."/>
            <person name="Andreopoulos B."/>
            <person name="Baker S.E."/>
            <person name="Barry K."/>
            <person name="Bills G."/>
            <person name="Bluhm B.H."/>
            <person name="Cannon C."/>
            <person name="Castanera R."/>
            <person name="Culley D.E."/>
            <person name="Daum C."/>
            <person name="Ezra D."/>
            <person name="Gonzalez J.B."/>
            <person name="Henrissat B."/>
            <person name="Kuo A."/>
            <person name="Liang C."/>
            <person name="Lipzen A."/>
            <person name="Lutzoni F."/>
            <person name="Magnuson J."/>
            <person name="Mondo S."/>
            <person name="Nolan M."/>
            <person name="Ohm R."/>
            <person name="Pangilinan J."/>
            <person name="Park H.-J.H."/>
            <person name="Ramirez L."/>
            <person name="Alfaro M."/>
            <person name="Sun H."/>
            <person name="Tritt A."/>
            <person name="Yoshinaga Y."/>
            <person name="Zwiers L.-H.L."/>
            <person name="Turgeon B.G."/>
            <person name="Goodwin S.B."/>
            <person name="Spatafora J.W."/>
            <person name="Crous P.W."/>
            <person name="Grigoriev I.V."/>
        </authorList>
    </citation>
    <scope>NUCLEOTIDE SEQUENCE [LARGE SCALE GENOMIC DNA]</scope>
    <source>
        <strain evidence="2 3">CBS 611.86</strain>
    </source>
</reference>
<organism evidence="2 3">
    <name type="scientific">Massariosphaeria phaeospora</name>
    <dbReference type="NCBI Taxonomy" id="100035"/>
    <lineage>
        <taxon>Eukaryota</taxon>
        <taxon>Fungi</taxon>
        <taxon>Dikarya</taxon>
        <taxon>Ascomycota</taxon>
        <taxon>Pezizomycotina</taxon>
        <taxon>Dothideomycetes</taxon>
        <taxon>Pleosporomycetidae</taxon>
        <taxon>Pleosporales</taxon>
        <taxon>Pleosporales incertae sedis</taxon>
        <taxon>Massariosphaeria</taxon>
    </lineage>
</organism>
<dbReference type="AlphaFoldDB" id="A0A7C8I7D1"/>
<gene>
    <name evidence="2" type="ORF">BDV95DRAFT_574992</name>
</gene>
<keyword evidence="1" id="KW-1133">Transmembrane helix</keyword>
<sequence>MGNALWCLLLWSHFLLLLSFPLLLLLKLALALLSFGILKGIFVLLHLSAIYLDLLSGHSIRRCRVW</sequence>
<protein>
    <submittedName>
        <fullName evidence="2">Uncharacterized protein</fullName>
    </submittedName>
</protein>
<dbReference type="Proteomes" id="UP000481861">
    <property type="component" value="Unassembled WGS sequence"/>
</dbReference>
<evidence type="ECO:0000313" key="3">
    <source>
        <dbReference type="Proteomes" id="UP000481861"/>
    </source>
</evidence>
<proteinExistence type="predicted"/>